<reference evidence="2 3" key="1">
    <citation type="journal article" date="2012" name="J. Bacteriol.">
        <title>Draft genome sequence of the nitrophenol-degrading actinomycete Rhodococcus imtechensis RKJ300.</title>
        <authorList>
            <person name="Vikram S."/>
            <person name="Kumar S."/>
            <person name="Subramanian S."/>
            <person name="Raghava G.P."/>
        </authorList>
    </citation>
    <scope>NUCLEOTIDE SEQUENCE [LARGE SCALE GENOMIC DNA]</scope>
    <source>
        <strain evidence="2 3">RKJ300</strain>
    </source>
</reference>
<evidence type="ECO:0000313" key="2">
    <source>
        <dbReference type="EMBL" id="EID77410.1"/>
    </source>
</evidence>
<feature type="transmembrane region" description="Helical" evidence="1">
    <location>
        <begin position="60"/>
        <end position="80"/>
    </location>
</feature>
<evidence type="ECO:0000313" key="3">
    <source>
        <dbReference type="Proteomes" id="UP000006447"/>
    </source>
</evidence>
<evidence type="ECO:0000256" key="1">
    <source>
        <dbReference type="SAM" id="Phobius"/>
    </source>
</evidence>
<keyword evidence="1" id="KW-1133">Transmembrane helix</keyword>
<dbReference type="EMBL" id="AJJH01000135">
    <property type="protein sequence ID" value="EID77410.1"/>
    <property type="molecule type" value="Genomic_DNA"/>
</dbReference>
<keyword evidence="1" id="KW-0812">Transmembrane</keyword>
<feature type="transmembrane region" description="Helical" evidence="1">
    <location>
        <begin position="6"/>
        <end position="24"/>
    </location>
</feature>
<organism evidence="2 3">
    <name type="scientific">Rhodococcus opacus RKJ300 = JCM 13270</name>
    <dbReference type="NCBI Taxonomy" id="1165867"/>
    <lineage>
        <taxon>Bacteria</taxon>
        <taxon>Bacillati</taxon>
        <taxon>Actinomycetota</taxon>
        <taxon>Actinomycetes</taxon>
        <taxon>Mycobacteriales</taxon>
        <taxon>Nocardiaceae</taxon>
        <taxon>Rhodococcus</taxon>
    </lineage>
</organism>
<gene>
    <name evidence="2" type="ORF">W59_23710</name>
</gene>
<comment type="caution">
    <text evidence="2">The sequence shown here is derived from an EMBL/GenBank/DDBJ whole genome shotgun (WGS) entry which is preliminary data.</text>
</comment>
<keyword evidence="1" id="KW-0472">Membrane</keyword>
<dbReference type="Proteomes" id="UP000006447">
    <property type="component" value="Unassembled WGS sequence"/>
</dbReference>
<accession>I0WLZ4</accession>
<proteinExistence type="predicted"/>
<dbReference type="AlphaFoldDB" id="I0WLZ4"/>
<protein>
    <submittedName>
        <fullName evidence="2">Uncharacterized protein</fullName>
    </submittedName>
</protein>
<name>I0WLZ4_RHOOP</name>
<dbReference type="PATRIC" id="fig|1165867.3.peg.4838"/>
<sequence length="83" mass="8674">MGIVGWILTVIGIVCVLLGMIGGARDMFRRQNEPGAQAALPTEVVKVIGKIVEAPTFKMFFGGGLLLIAIGLVLTGADVFTNS</sequence>
<dbReference type="RefSeq" id="WP_007299301.1">
    <property type="nucleotide sequence ID" value="NZ_AJJH01000135.1"/>
</dbReference>